<evidence type="ECO:0000313" key="1">
    <source>
        <dbReference type="EMBL" id="MBC8752357.1"/>
    </source>
</evidence>
<gene>
    <name evidence="1" type="ORF">F6X42_39850</name>
</gene>
<sequence length="448" mass="50672">MTTARQQLLDMVVQKDGFDQPHPKIFPLQLEAAQEYFSMRRQQVSVLDKRAKEMGVESINGIEDIAKVLFAHTNYKSYPQAFMEKGQWKHMTRWLQTLSVESLSNVELEGVANVDEWLDRLWAAGHLANTTSGTSGKVSVLNRTARDQAFYERCYTHATAWPTPLKPEQTRHFFMMGPRRGPYMFMIAANTAAELFARPDSCHFLSDEPMRLVDVTRMASLRRAIADGSATPKDIAGFEQANKQQAERNKARFDEMVEMIIALRHEPLYITGPWLQIWRVMERAREMGVKDGEFHPETVISSGGGLKGVELVPNWYEELFKFFGNVRRMEGFGMSEMSFSYPKCEAGNYHQAPWVMPVLFDGSGVNLVDTSSGEATGRFSFLDMGQEGRWGGMISSDKVTMNFSGNCPCGRHSAYMKPEISRFHNVGEEDKIGCAGTIDSYVRSSLQA</sequence>
<reference evidence="1 2" key="1">
    <citation type="submission" date="2019-09" db="EMBL/GenBank/DDBJ databases">
        <title>Paraburkholderia podalyriae sp. nov., A South African Podalyria-associated rhizobium.</title>
        <authorList>
            <person name="Mavima L."/>
            <person name="Beukes C.W."/>
            <person name="Palmer M."/>
            <person name="De Meyer S.E."/>
            <person name="James E.K."/>
            <person name="Maluk M."/>
            <person name="Avontuur J.R."/>
            <person name="Chan W.Y."/>
            <person name="Venter S.N."/>
            <person name="Steenkamp E.T."/>
        </authorList>
    </citation>
    <scope>NUCLEOTIDE SEQUENCE [LARGE SCALE GENOMIC DNA]</scope>
    <source>
        <strain evidence="1 2">WC7.3b</strain>
    </source>
</reference>
<dbReference type="EMBL" id="VZQQ01000096">
    <property type="protein sequence ID" value="MBC8752357.1"/>
    <property type="molecule type" value="Genomic_DNA"/>
</dbReference>
<accession>A0ABR7Q1E4</accession>
<dbReference type="Proteomes" id="UP000736373">
    <property type="component" value="Unassembled WGS sequence"/>
</dbReference>
<name>A0ABR7Q1E4_9BURK</name>
<dbReference type="RefSeq" id="WP_187639223.1">
    <property type="nucleotide sequence ID" value="NZ_VZQQ01000096.1"/>
</dbReference>
<evidence type="ECO:0000313" key="2">
    <source>
        <dbReference type="Proteomes" id="UP000736373"/>
    </source>
</evidence>
<evidence type="ECO:0008006" key="3">
    <source>
        <dbReference type="Google" id="ProtNLM"/>
    </source>
</evidence>
<organism evidence="1 2">
    <name type="scientific">Paraburkholderia podalyriae</name>
    <dbReference type="NCBI Taxonomy" id="1938811"/>
    <lineage>
        <taxon>Bacteria</taxon>
        <taxon>Pseudomonadati</taxon>
        <taxon>Pseudomonadota</taxon>
        <taxon>Betaproteobacteria</taxon>
        <taxon>Burkholderiales</taxon>
        <taxon>Burkholderiaceae</taxon>
        <taxon>Paraburkholderia</taxon>
    </lineage>
</organism>
<keyword evidence="2" id="KW-1185">Reference proteome</keyword>
<protein>
    <recommendedName>
        <fullName evidence="3">Acyl-protein synthetase LuxE domain-containing protein</fullName>
    </recommendedName>
</protein>
<comment type="caution">
    <text evidence="1">The sequence shown here is derived from an EMBL/GenBank/DDBJ whole genome shotgun (WGS) entry which is preliminary data.</text>
</comment>
<proteinExistence type="predicted"/>